<dbReference type="InterPro" id="IPR036312">
    <property type="entry name" value="Bifun_inhib/LTP/seed_sf"/>
</dbReference>
<dbReference type="AlphaFoldDB" id="A0AAD7M309"/>
<feature type="domain" description="Bifunctional inhibitor/plant lipid transfer protein/seed storage helical" evidence="3">
    <location>
        <begin position="10"/>
        <end position="95"/>
    </location>
</feature>
<dbReference type="PRINTS" id="PR00382">
    <property type="entry name" value="LIPIDTRNSFER"/>
</dbReference>
<dbReference type="KEGG" id="qsa:O6P43_011969"/>
<comment type="caution">
    <text evidence="4">The sequence shown here is derived from an EMBL/GenBank/DDBJ whole genome shotgun (WGS) entry which is preliminary data.</text>
</comment>
<sequence>MLLVISGGHADAITCNEAIRSLAPCVPFLEGSGPEQQPTASCCTGAQDFSQKATNPETRRALCDCLKNATASSPAVPNIKQERVKNLPQLCKISLPVPLDPNILCN</sequence>
<keyword evidence="2" id="KW-1015">Disulfide bond</keyword>
<protein>
    <submittedName>
        <fullName evidence="4">Non-specific lipid-transfer protein</fullName>
    </submittedName>
</protein>
<evidence type="ECO:0000259" key="3">
    <source>
        <dbReference type="Pfam" id="PF14368"/>
    </source>
</evidence>
<reference evidence="4" key="1">
    <citation type="journal article" date="2023" name="Science">
        <title>Elucidation of the pathway for biosynthesis of saponin adjuvants from the soapbark tree.</title>
        <authorList>
            <person name="Reed J."/>
            <person name="Orme A."/>
            <person name="El-Demerdash A."/>
            <person name="Owen C."/>
            <person name="Martin L.B.B."/>
            <person name="Misra R.C."/>
            <person name="Kikuchi S."/>
            <person name="Rejzek M."/>
            <person name="Martin A.C."/>
            <person name="Harkess A."/>
            <person name="Leebens-Mack J."/>
            <person name="Louveau T."/>
            <person name="Stephenson M.J."/>
            <person name="Osbourn A."/>
        </authorList>
    </citation>
    <scope>NUCLEOTIDE SEQUENCE</scope>
    <source>
        <strain evidence="4">S10</strain>
    </source>
</reference>
<dbReference type="CDD" id="cd01960">
    <property type="entry name" value="nsLTP1"/>
    <property type="match status" value="1"/>
</dbReference>
<gene>
    <name evidence="4" type="ORF">O6P43_011969</name>
</gene>
<dbReference type="PANTHER" id="PTHR33076">
    <property type="entry name" value="NON-SPECIFIC LIPID-TRANSFER PROTEIN 2-RELATED"/>
    <property type="match status" value="1"/>
</dbReference>
<keyword evidence="5" id="KW-1185">Reference proteome</keyword>
<dbReference type="Gene3D" id="1.10.110.10">
    <property type="entry name" value="Plant lipid-transfer and hydrophobic proteins"/>
    <property type="match status" value="1"/>
</dbReference>
<evidence type="ECO:0000313" key="4">
    <source>
        <dbReference type="EMBL" id="KAJ7967750.1"/>
    </source>
</evidence>
<evidence type="ECO:0000256" key="2">
    <source>
        <dbReference type="ARBA" id="ARBA00023157"/>
    </source>
</evidence>
<proteinExistence type="inferred from homology"/>
<name>A0AAD7M309_QUISA</name>
<dbReference type="GO" id="GO:0008289">
    <property type="term" value="F:lipid binding"/>
    <property type="evidence" value="ECO:0007669"/>
    <property type="project" value="InterPro"/>
</dbReference>
<comment type="similarity">
    <text evidence="1">Belongs to the plant LTP family.</text>
</comment>
<dbReference type="Proteomes" id="UP001163823">
    <property type="component" value="Chromosome 5"/>
</dbReference>
<dbReference type="GO" id="GO:0006869">
    <property type="term" value="P:lipid transport"/>
    <property type="evidence" value="ECO:0007669"/>
    <property type="project" value="InterPro"/>
</dbReference>
<accession>A0AAD7M309</accession>
<dbReference type="SUPFAM" id="SSF47699">
    <property type="entry name" value="Bifunctional inhibitor/lipid-transfer protein/seed storage 2S albumin"/>
    <property type="match status" value="1"/>
</dbReference>
<dbReference type="InterPro" id="IPR016140">
    <property type="entry name" value="Bifunc_inhib/LTP/seed_store"/>
</dbReference>
<evidence type="ECO:0000256" key="1">
    <source>
        <dbReference type="ARBA" id="ARBA00009748"/>
    </source>
</evidence>
<dbReference type="InterPro" id="IPR000528">
    <property type="entry name" value="Plant_nsLTP"/>
</dbReference>
<organism evidence="4 5">
    <name type="scientific">Quillaja saponaria</name>
    <name type="common">Soap bark tree</name>
    <dbReference type="NCBI Taxonomy" id="32244"/>
    <lineage>
        <taxon>Eukaryota</taxon>
        <taxon>Viridiplantae</taxon>
        <taxon>Streptophyta</taxon>
        <taxon>Embryophyta</taxon>
        <taxon>Tracheophyta</taxon>
        <taxon>Spermatophyta</taxon>
        <taxon>Magnoliopsida</taxon>
        <taxon>eudicotyledons</taxon>
        <taxon>Gunneridae</taxon>
        <taxon>Pentapetalae</taxon>
        <taxon>rosids</taxon>
        <taxon>fabids</taxon>
        <taxon>Fabales</taxon>
        <taxon>Quillajaceae</taxon>
        <taxon>Quillaja</taxon>
    </lineage>
</organism>
<evidence type="ECO:0000313" key="5">
    <source>
        <dbReference type="Proteomes" id="UP001163823"/>
    </source>
</evidence>
<dbReference type="EMBL" id="JARAOO010000005">
    <property type="protein sequence ID" value="KAJ7967750.1"/>
    <property type="molecule type" value="Genomic_DNA"/>
</dbReference>
<dbReference type="Pfam" id="PF14368">
    <property type="entry name" value="LTP_2"/>
    <property type="match status" value="1"/>
</dbReference>